<dbReference type="Proteomes" id="UP000639643">
    <property type="component" value="Unassembled WGS sequence"/>
</dbReference>
<reference evidence="2" key="1">
    <citation type="journal article" date="2020" name="Phytopathology">
        <title>Genome Sequence Resources of Colletotrichum truncatum, C. plurivorum, C. musicola, and C. sojae: Four Species Pathogenic to Soybean (Glycine max).</title>
        <authorList>
            <person name="Rogerio F."/>
            <person name="Boufleur T.R."/>
            <person name="Ciampi-Guillardi M."/>
            <person name="Sukno S.A."/>
            <person name="Thon M.R."/>
            <person name="Massola Junior N.S."/>
            <person name="Baroncelli R."/>
        </authorList>
    </citation>
    <scope>NUCLEOTIDE SEQUENCE</scope>
    <source>
        <strain evidence="2">LFN0074</strain>
    </source>
</reference>
<dbReference type="EMBL" id="WIGM01000116">
    <property type="protein sequence ID" value="KAF6839300.1"/>
    <property type="molecule type" value="Genomic_DNA"/>
</dbReference>
<keyword evidence="3" id="KW-1185">Reference proteome</keyword>
<dbReference type="PANTHER" id="PTHR33112">
    <property type="entry name" value="DOMAIN PROTEIN, PUTATIVE-RELATED"/>
    <property type="match status" value="1"/>
</dbReference>
<gene>
    <name evidence="2" type="ORF">CMUS01_04335</name>
</gene>
<proteinExistence type="predicted"/>
<feature type="region of interest" description="Disordered" evidence="1">
    <location>
        <begin position="409"/>
        <end position="430"/>
    </location>
</feature>
<sequence>MAQYDGPETRMMLISLFDIIKNSRDKTQHDENQYATNVRETECKFCTLLFDTIALPPRDPFEHPAMKEHMPREFMGKTFESWAKGIKWHDSIKNTAHPFGQGRNRIKFEQDKADTTKLVEIRDKETEAAAQFGVAVGAGAAGAAMHAGAQEKNNKDQIVNAVLGNVGALIAGVLAVLDHKMPVGVAVTLPDKHGILREDMLAAHACNGPPPIPHLSMPPNSGKSRVGETWEGNPVLWKSPFFNEYAKLLEQYTSRDMSDTGDILNGMLGLLKVLENMRNFHLLPDRSLGNTGDRGTQRGDHTLYGLPEEFLDIALLWQPPAVKGTYLTKRSSDVLPSWSWAGWEVSKDPSLGREAGKNPKAHPGVRFEEPFWVSGNDDMTLRKLVATESHAEERFKSLLMWYKCLKKPTGQQRPPPAAKKPTLRSNPAVGNLKPVNGTGIGYLCGSEYEEQLCLNRALKFRKTSIEGVVPPSVPADIPLDNRHLVCETDEAKFRLRKRN</sequence>
<accession>A0A8H6NNI4</accession>
<evidence type="ECO:0000256" key="1">
    <source>
        <dbReference type="SAM" id="MobiDB-lite"/>
    </source>
</evidence>
<protein>
    <submittedName>
        <fullName evidence="2">Uncharacterized protein</fullName>
    </submittedName>
</protein>
<dbReference type="AlphaFoldDB" id="A0A8H6NNI4"/>
<name>A0A8H6NNI4_9PEZI</name>
<organism evidence="2 3">
    <name type="scientific">Colletotrichum musicola</name>
    <dbReference type="NCBI Taxonomy" id="2175873"/>
    <lineage>
        <taxon>Eukaryota</taxon>
        <taxon>Fungi</taxon>
        <taxon>Dikarya</taxon>
        <taxon>Ascomycota</taxon>
        <taxon>Pezizomycotina</taxon>
        <taxon>Sordariomycetes</taxon>
        <taxon>Hypocreomycetidae</taxon>
        <taxon>Glomerellales</taxon>
        <taxon>Glomerellaceae</taxon>
        <taxon>Colletotrichum</taxon>
        <taxon>Colletotrichum orchidearum species complex</taxon>
    </lineage>
</organism>
<evidence type="ECO:0000313" key="3">
    <source>
        <dbReference type="Proteomes" id="UP000639643"/>
    </source>
</evidence>
<comment type="caution">
    <text evidence="2">The sequence shown here is derived from an EMBL/GenBank/DDBJ whole genome shotgun (WGS) entry which is preliminary data.</text>
</comment>
<dbReference type="PANTHER" id="PTHR33112:SF12">
    <property type="entry name" value="HETEROKARYON INCOMPATIBILITY DOMAIN-CONTAINING PROTEIN"/>
    <property type="match status" value="1"/>
</dbReference>
<dbReference type="OrthoDB" id="5135333at2759"/>
<evidence type="ECO:0000313" key="2">
    <source>
        <dbReference type="EMBL" id="KAF6839300.1"/>
    </source>
</evidence>